<sequence length="95" mass="10613">MVNEVTEAVCVFVVYTCITGVDTIKNSIYGAVCVCGLVHFLRPGTLLEAWNWPGTLLEAWNWPGTLLEAWNWPGTLLEAWNWPGTLLEAWNTSCV</sequence>
<gene>
    <name evidence="1" type="ORF">BaRGS_00039318</name>
</gene>
<dbReference type="Proteomes" id="UP001519460">
    <property type="component" value="Unassembled WGS sequence"/>
</dbReference>
<dbReference type="EMBL" id="JACVVK020000680">
    <property type="protein sequence ID" value="KAK7456564.1"/>
    <property type="molecule type" value="Genomic_DNA"/>
</dbReference>
<evidence type="ECO:0000313" key="2">
    <source>
        <dbReference type="Proteomes" id="UP001519460"/>
    </source>
</evidence>
<name>A0ABD0J442_9CAEN</name>
<proteinExistence type="predicted"/>
<protein>
    <submittedName>
        <fullName evidence="1">Uncharacterized protein</fullName>
    </submittedName>
</protein>
<organism evidence="1 2">
    <name type="scientific">Batillaria attramentaria</name>
    <dbReference type="NCBI Taxonomy" id="370345"/>
    <lineage>
        <taxon>Eukaryota</taxon>
        <taxon>Metazoa</taxon>
        <taxon>Spiralia</taxon>
        <taxon>Lophotrochozoa</taxon>
        <taxon>Mollusca</taxon>
        <taxon>Gastropoda</taxon>
        <taxon>Caenogastropoda</taxon>
        <taxon>Sorbeoconcha</taxon>
        <taxon>Cerithioidea</taxon>
        <taxon>Batillariidae</taxon>
        <taxon>Batillaria</taxon>
    </lineage>
</organism>
<keyword evidence="2" id="KW-1185">Reference proteome</keyword>
<dbReference type="AlphaFoldDB" id="A0ABD0J442"/>
<evidence type="ECO:0000313" key="1">
    <source>
        <dbReference type="EMBL" id="KAK7456564.1"/>
    </source>
</evidence>
<comment type="caution">
    <text evidence="1">The sequence shown here is derived from an EMBL/GenBank/DDBJ whole genome shotgun (WGS) entry which is preliminary data.</text>
</comment>
<reference evidence="1 2" key="1">
    <citation type="journal article" date="2023" name="Sci. Data">
        <title>Genome assembly of the Korean intertidal mud-creeper Batillaria attramentaria.</title>
        <authorList>
            <person name="Patra A.K."/>
            <person name="Ho P.T."/>
            <person name="Jun S."/>
            <person name="Lee S.J."/>
            <person name="Kim Y."/>
            <person name="Won Y.J."/>
        </authorList>
    </citation>
    <scope>NUCLEOTIDE SEQUENCE [LARGE SCALE GENOMIC DNA]</scope>
    <source>
        <strain evidence="1">Wonlab-2016</strain>
    </source>
</reference>
<accession>A0ABD0J442</accession>